<keyword evidence="2" id="KW-1185">Reference proteome</keyword>
<proteinExistence type="predicted"/>
<dbReference type="EMBL" id="JAHLJV010000008">
    <property type="protein sequence ID" value="KAK1597446.1"/>
    <property type="molecule type" value="Genomic_DNA"/>
</dbReference>
<organism evidence="1 2">
    <name type="scientific">Colletotrichum navitas</name>
    <dbReference type="NCBI Taxonomy" id="681940"/>
    <lineage>
        <taxon>Eukaryota</taxon>
        <taxon>Fungi</taxon>
        <taxon>Dikarya</taxon>
        <taxon>Ascomycota</taxon>
        <taxon>Pezizomycotina</taxon>
        <taxon>Sordariomycetes</taxon>
        <taxon>Hypocreomycetidae</taxon>
        <taxon>Glomerellales</taxon>
        <taxon>Glomerellaceae</taxon>
        <taxon>Colletotrichum</taxon>
        <taxon>Colletotrichum graminicola species complex</taxon>
    </lineage>
</organism>
<dbReference type="AlphaFoldDB" id="A0AAD8Q8U7"/>
<dbReference type="Proteomes" id="UP001230504">
    <property type="component" value="Unassembled WGS sequence"/>
</dbReference>
<dbReference type="RefSeq" id="XP_060418236.1">
    <property type="nucleotide sequence ID" value="XM_060556948.1"/>
</dbReference>
<comment type="caution">
    <text evidence="1">The sequence shown here is derived from an EMBL/GenBank/DDBJ whole genome shotgun (WGS) entry which is preliminary data.</text>
</comment>
<dbReference type="GeneID" id="85441188"/>
<evidence type="ECO:0000313" key="1">
    <source>
        <dbReference type="EMBL" id="KAK1597446.1"/>
    </source>
</evidence>
<protein>
    <submittedName>
        <fullName evidence="1">Uncharacterized protein</fullName>
    </submittedName>
</protein>
<evidence type="ECO:0000313" key="2">
    <source>
        <dbReference type="Proteomes" id="UP001230504"/>
    </source>
</evidence>
<gene>
    <name evidence="1" type="ORF">LY79DRAFT_541673</name>
</gene>
<accession>A0AAD8Q8U7</accession>
<reference evidence="1" key="1">
    <citation type="submission" date="2021-06" db="EMBL/GenBank/DDBJ databases">
        <title>Comparative genomics, transcriptomics and evolutionary studies reveal genomic signatures of adaptation to plant cell wall in hemibiotrophic fungi.</title>
        <authorList>
            <consortium name="DOE Joint Genome Institute"/>
            <person name="Baroncelli R."/>
            <person name="Diaz J.F."/>
            <person name="Benocci T."/>
            <person name="Peng M."/>
            <person name="Battaglia E."/>
            <person name="Haridas S."/>
            <person name="Andreopoulos W."/>
            <person name="Labutti K."/>
            <person name="Pangilinan J."/>
            <person name="Floch G.L."/>
            <person name="Makela M.R."/>
            <person name="Henrissat B."/>
            <person name="Grigoriev I.V."/>
            <person name="Crouch J.A."/>
            <person name="De Vries R.P."/>
            <person name="Sukno S.A."/>
            <person name="Thon M.R."/>
        </authorList>
    </citation>
    <scope>NUCLEOTIDE SEQUENCE</scope>
    <source>
        <strain evidence="1">CBS 125086</strain>
    </source>
</reference>
<name>A0AAD8Q8U7_9PEZI</name>
<sequence>MSYACTQDFTRIWTCTSPGCFLICLFTCSRHSTVFIRISLLSPGLPYWAGSRDRHPPARTSCKASASQISYMLLLRCGRPSGRQVP</sequence>